<evidence type="ECO:0000313" key="3">
    <source>
        <dbReference type="Proteomes" id="UP000176282"/>
    </source>
</evidence>
<sequence length="323" mass="36422">MDIVAQSEAGNKDATDRIFVYTTLMFSKKSPNNFTRYTDPTGELPTGELKAGFWYIRHKLLLGRIGVGFLVAWCVLTVGYSLFGWGKYLFFDYAKDQRMLQRQVIEIPDYTVVQPLYQAQPLSLGSTDVFQGAPDRYDFFTPVTNPNERFLASVTFSYTYSGGQTATATAVLMPQVPQALVVFGEEADQYPGAARLTIHEIDWQRISPHVIPDVNAFQAERDIFIVENVTVRDAGVDEVPVPQVEFDLTNDSVYPYWEPRFVAELLQGGRVIGIQFLSVQQLRGKETRHIKFHTQSSIRGVSDVRLLPLFSIFDLGEYMSAGA</sequence>
<keyword evidence="1" id="KW-0472">Membrane</keyword>
<feature type="transmembrane region" description="Helical" evidence="1">
    <location>
        <begin position="65"/>
        <end position="90"/>
    </location>
</feature>
<proteinExistence type="predicted"/>
<gene>
    <name evidence="2" type="ORF">A3J66_00385</name>
</gene>
<evidence type="ECO:0000313" key="2">
    <source>
        <dbReference type="EMBL" id="OGH68523.1"/>
    </source>
</evidence>
<dbReference type="AlphaFoldDB" id="A0A1F6MAJ0"/>
<dbReference type="Proteomes" id="UP000176282">
    <property type="component" value="Unassembled WGS sequence"/>
</dbReference>
<comment type="caution">
    <text evidence="2">The sequence shown here is derived from an EMBL/GenBank/DDBJ whole genome shotgun (WGS) entry which is preliminary data.</text>
</comment>
<keyword evidence="1" id="KW-1133">Transmembrane helix</keyword>
<dbReference type="EMBL" id="MFQB01000013">
    <property type="protein sequence ID" value="OGH68523.1"/>
    <property type="molecule type" value="Genomic_DNA"/>
</dbReference>
<protein>
    <submittedName>
        <fullName evidence="2">Uncharacterized protein</fullName>
    </submittedName>
</protein>
<accession>A0A1F6MAJ0</accession>
<reference evidence="2 3" key="1">
    <citation type="journal article" date="2016" name="Nat. Commun.">
        <title>Thousands of microbial genomes shed light on interconnected biogeochemical processes in an aquifer system.</title>
        <authorList>
            <person name="Anantharaman K."/>
            <person name="Brown C.T."/>
            <person name="Hug L.A."/>
            <person name="Sharon I."/>
            <person name="Castelle C.J."/>
            <person name="Probst A.J."/>
            <person name="Thomas B.C."/>
            <person name="Singh A."/>
            <person name="Wilkins M.J."/>
            <person name="Karaoz U."/>
            <person name="Brodie E.L."/>
            <person name="Williams K.H."/>
            <person name="Hubbard S.S."/>
            <person name="Banfield J.F."/>
        </authorList>
    </citation>
    <scope>NUCLEOTIDE SEQUENCE [LARGE SCALE GENOMIC DNA]</scope>
</reference>
<organism evidence="2 3">
    <name type="scientific">Candidatus Magasanikbacteria bacterium RIFCSPHIGHO2_02_FULL_47_14</name>
    <dbReference type="NCBI Taxonomy" id="1798680"/>
    <lineage>
        <taxon>Bacteria</taxon>
        <taxon>Candidatus Magasanikiibacteriota</taxon>
    </lineage>
</organism>
<keyword evidence="1" id="KW-0812">Transmembrane</keyword>
<dbReference type="STRING" id="1798680.A3J66_00385"/>
<evidence type="ECO:0000256" key="1">
    <source>
        <dbReference type="SAM" id="Phobius"/>
    </source>
</evidence>
<name>A0A1F6MAJ0_9BACT</name>